<feature type="domain" description="Extradiol ring-cleavage dioxygenase class III enzyme subunit B" evidence="6">
    <location>
        <begin position="31"/>
        <end position="303"/>
    </location>
</feature>
<evidence type="ECO:0000259" key="6">
    <source>
        <dbReference type="Pfam" id="PF02900"/>
    </source>
</evidence>
<keyword evidence="8" id="KW-1185">Reference proteome</keyword>
<dbReference type="GO" id="GO:0008198">
    <property type="term" value="F:ferrous iron binding"/>
    <property type="evidence" value="ECO:0007669"/>
    <property type="project" value="InterPro"/>
</dbReference>
<dbReference type="OrthoDB" id="7396853at2759"/>
<evidence type="ECO:0000256" key="1">
    <source>
        <dbReference type="ARBA" id="ARBA00001947"/>
    </source>
</evidence>
<dbReference type="GO" id="GO:0016702">
    <property type="term" value="F:oxidoreductase activity, acting on single donors with incorporation of molecular oxygen, incorporation of two atoms of oxygen"/>
    <property type="evidence" value="ECO:0007669"/>
    <property type="project" value="UniProtKB-ARBA"/>
</dbReference>
<dbReference type="PANTHER" id="PTHR30096">
    <property type="entry name" value="4,5-DOPA DIOXYGENASE EXTRADIOL-LIKE PROTEIN"/>
    <property type="match status" value="1"/>
</dbReference>
<dbReference type="CDD" id="cd07363">
    <property type="entry name" value="45_DOPA_Dioxygenase"/>
    <property type="match status" value="1"/>
</dbReference>
<dbReference type="GO" id="GO:0008270">
    <property type="term" value="F:zinc ion binding"/>
    <property type="evidence" value="ECO:0007669"/>
    <property type="project" value="InterPro"/>
</dbReference>
<dbReference type="AlphaFoldDB" id="A0A0H2RLU4"/>
<sequence>MSSTTTIPKTRDQWRAALDELPSTPDKIPAFFFGHGSPMLQWPEGLPSRGLDESMGPKGPLAQFLQYFGPHLLEKYKPKGILVFSAHWETSRERLVTDYGDSQPLLMDYFGFNRELYELKFDSNGSSELSRRVVEVFKQAGMRARTTEKTEARGRDGRGYNGPGLDHGVFVPFRLMFGHTFHDIPIVEASIDADLTPESNWEVGKAVSKLRDEGILILSGGLTIHTFEDFGAFAESTAKPIFKEFDQALLHAVTDSSTQNLKENLVNVTNHAGFRKAHPREEHFIPLYVAAGAGEGGKAKVVSGIYGAPTFAFGL</sequence>
<evidence type="ECO:0000256" key="5">
    <source>
        <dbReference type="ARBA" id="ARBA00023002"/>
    </source>
</evidence>
<dbReference type="Pfam" id="PF02900">
    <property type="entry name" value="LigB"/>
    <property type="match status" value="1"/>
</dbReference>
<dbReference type="InterPro" id="IPR004183">
    <property type="entry name" value="Xdiol_dOase_suB"/>
</dbReference>
<comment type="cofactor">
    <cofactor evidence="1">
        <name>Zn(2+)</name>
        <dbReference type="ChEBI" id="CHEBI:29105"/>
    </cofactor>
</comment>
<accession>A0A0H2RLU4</accession>
<comment type="similarity">
    <text evidence="2">Belongs to the DODA-type extradiol aromatic ring-opening dioxygenase family.</text>
</comment>
<dbReference type="EMBL" id="KQ086027">
    <property type="protein sequence ID" value="KLO10398.1"/>
    <property type="molecule type" value="Genomic_DNA"/>
</dbReference>
<evidence type="ECO:0000313" key="7">
    <source>
        <dbReference type="EMBL" id="KLO10398.1"/>
    </source>
</evidence>
<evidence type="ECO:0000256" key="3">
    <source>
        <dbReference type="ARBA" id="ARBA00022723"/>
    </source>
</evidence>
<evidence type="ECO:0000256" key="4">
    <source>
        <dbReference type="ARBA" id="ARBA00022833"/>
    </source>
</evidence>
<evidence type="ECO:0000313" key="8">
    <source>
        <dbReference type="Proteomes" id="UP000053477"/>
    </source>
</evidence>
<dbReference type="InterPro" id="IPR014436">
    <property type="entry name" value="Extradiol_dOase_DODA"/>
</dbReference>
<gene>
    <name evidence="7" type="ORF">SCHPADRAFT_906903</name>
</gene>
<dbReference type="InParanoid" id="A0A0H2RLU4"/>
<dbReference type="STRING" id="27342.A0A0H2RLU4"/>
<keyword evidence="4" id="KW-0862">Zinc</keyword>
<dbReference type="Gene3D" id="3.40.830.10">
    <property type="entry name" value="LigB-like"/>
    <property type="match status" value="1"/>
</dbReference>
<keyword evidence="5" id="KW-0560">Oxidoreductase</keyword>
<evidence type="ECO:0000256" key="2">
    <source>
        <dbReference type="ARBA" id="ARBA00007581"/>
    </source>
</evidence>
<dbReference type="PANTHER" id="PTHR30096:SF0">
    <property type="entry name" value="4,5-DOPA DIOXYGENASE EXTRADIOL-LIKE PROTEIN"/>
    <property type="match status" value="1"/>
</dbReference>
<organism evidence="7 8">
    <name type="scientific">Schizopora paradoxa</name>
    <dbReference type="NCBI Taxonomy" id="27342"/>
    <lineage>
        <taxon>Eukaryota</taxon>
        <taxon>Fungi</taxon>
        <taxon>Dikarya</taxon>
        <taxon>Basidiomycota</taxon>
        <taxon>Agaricomycotina</taxon>
        <taxon>Agaricomycetes</taxon>
        <taxon>Hymenochaetales</taxon>
        <taxon>Schizoporaceae</taxon>
        <taxon>Schizopora</taxon>
    </lineage>
</organism>
<name>A0A0H2RLU4_9AGAM</name>
<dbReference type="SUPFAM" id="SSF53213">
    <property type="entry name" value="LigB-like"/>
    <property type="match status" value="1"/>
</dbReference>
<protein>
    <submittedName>
        <fullName evidence="7">Extradiol ring-cleavage dioxygenase, class III enzyme, subunit B</fullName>
    </submittedName>
</protein>
<reference evidence="7 8" key="1">
    <citation type="submission" date="2015-04" db="EMBL/GenBank/DDBJ databases">
        <title>Complete genome sequence of Schizopora paradoxa KUC8140, a cosmopolitan wood degrader in East Asia.</title>
        <authorList>
            <consortium name="DOE Joint Genome Institute"/>
            <person name="Min B."/>
            <person name="Park H."/>
            <person name="Jang Y."/>
            <person name="Kim J.-J."/>
            <person name="Kim K.H."/>
            <person name="Pangilinan J."/>
            <person name="Lipzen A."/>
            <person name="Riley R."/>
            <person name="Grigoriev I.V."/>
            <person name="Spatafora J.W."/>
            <person name="Choi I.-G."/>
        </authorList>
    </citation>
    <scope>NUCLEOTIDE SEQUENCE [LARGE SCALE GENOMIC DNA]</scope>
    <source>
        <strain evidence="7 8">KUC8140</strain>
    </source>
</reference>
<dbReference type="FunCoup" id="A0A0H2RLU4">
    <property type="interactions" value="308"/>
</dbReference>
<keyword evidence="3" id="KW-0479">Metal-binding</keyword>
<keyword evidence="7" id="KW-0223">Dioxygenase</keyword>
<proteinExistence type="inferred from homology"/>
<dbReference type="PIRSF" id="PIRSF006157">
    <property type="entry name" value="Doxgns_DODA"/>
    <property type="match status" value="1"/>
</dbReference>
<dbReference type="Proteomes" id="UP000053477">
    <property type="component" value="Unassembled WGS sequence"/>
</dbReference>